<name>A0ABQ3Z1H8_9ACTN</name>
<accession>A0ABQ3Z1H8</accession>
<organism evidence="2 3">
    <name type="scientific">Paractinoplanes durhamensis</name>
    <dbReference type="NCBI Taxonomy" id="113563"/>
    <lineage>
        <taxon>Bacteria</taxon>
        <taxon>Bacillati</taxon>
        <taxon>Actinomycetota</taxon>
        <taxon>Actinomycetes</taxon>
        <taxon>Micromonosporales</taxon>
        <taxon>Micromonosporaceae</taxon>
        <taxon>Paractinoplanes</taxon>
    </lineage>
</organism>
<dbReference type="RefSeq" id="WP_203729320.1">
    <property type="nucleotide sequence ID" value="NZ_BAAATX010000006.1"/>
</dbReference>
<evidence type="ECO:0000256" key="1">
    <source>
        <dbReference type="SAM" id="MobiDB-lite"/>
    </source>
</evidence>
<protein>
    <submittedName>
        <fullName evidence="2">Uncharacterized protein</fullName>
    </submittedName>
</protein>
<dbReference type="EMBL" id="BOML01000038">
    <property type="protein sequence ID" value="GIE03434.1"/>
    <property type="molecule type" value="Genomic_DNA"/>
</dbReference>
<feature type="region of interest" description="Disordered" evidence="1">
    <location>
        <begin position="144"/>
        <end position="184"/>
    </location>
</feature>
<proteinExistence type="predicted"/>
<gene>
    <name evidence="2" type="ORF">Adu01nite_47840</name>
</gene>
<dbReference type="Proteomes" id="UP000637628">
    <property type="component" value="Unassembled WGS sequence"/>
</dbReference>
<reference evidence="2 3" key="1">
    <citation type="submission" date="2021-01" db="EMBL/GenBank/DDBJ databases">
        <title>Whole genome shotgun sequence of Actinoplanes durhamensis NBRC 14914.</title>
        <authorList>
            <person name="Komaki H."/>
            <person name="Tamura T."/>
        </authorList>
    </citation>
    <scope>NUCLEOTIDE SEQUENCE [LARGE SCALE GENOMIC DNA]</scope>
    <source>
        <strain evidence="2 3">NBRC 14914</strain>
    </source>
</reference>
<comment type="caution">
    <text evidence="2">The sequence shown here is derived from an EMBL/GenBank/DDBJ whole genome shotgun (WGS) entry which is preliminary data.</text>
</comment>
<sequence length="442" mass="47716">MTDRFEHDAPRWYEGSEGLPLGKGEWHGEVTRDAYVNTGIVPTSDRGPQMQQDHGDVDGSVGRLRARIGQANLQIAEEAAVLHTSFARLGAALDDITAATQGTSSPELVDGLRSARFVMEPATGLLSQLTHAHQVVDQYLQRLGPGDKGPRLNRWQESTPRVGPPPPEAPIPGHIDSGPKISGGPAEVREAAVISENDRRAVSVPLPPPSWDTKAPLRWLLPELGVIHERVKVLSDDSQSANHADATRDVFDALRVGIRGLLSTRPLLNAALTDSFHRESEERLTAIGEVIDSAVRSQGLSWPPPEGGGQPSVIPDLLFLYRCASDWPSNAERPAPQLLLQRMLEVEEQSAILLAHWQDDTSQRVARALAASSDESPRSKIGNLLSAAALAISLIQGPGAIHDLPDDIRELGVDVAAFVTAVVTALWHILEEISSVLIPFVS</sequence>
<keyword evidence="3" id="KW-1185">Reference proteome</keyword>
<evidence type="ECO:0000313" key="2">
    <source>
        <dbReference type="EMBL" id="GIE03434.1"/>
    </source>
</evidence>
<evidence type="ECO:0000313" key="3">
    <source>
        <dbReference type="Proteomes" id="UP000637628"/>
    </source>
</evidence>